<dbReference type="EMBL" id="FNKL01000002">
    <property type="protein sequence ID" value="SDQ29176.1"/>
    <property type="molecule type" value="Genomic_DNA"/>
</dbReference>
<dbReference type="InterPro" id="IPR013736">
    <property type="entry name" value="Xaa-Pro_dipept_C"/>
</dbReference>
<keyword evidence="2" id="KW-0732">Signal</keyword>
<dbReference type="SUPFAM" id="SSF49785">
    <property type="entry name" value="Galactose-binding domain-like"/>
    <property type="match status" value="1"/>
</dbReference>
<evidence type="ECO:0000256" key="1">
    <source>
        <dbReference type="ARBA" id="ARBA00022801"/>
    </source>
</evidence>
<dbReference type="Proteomes" id="UP000199627">
    <property type="component" value="Unassembled WGS sequence"/>
</dbReference>
<dbReference type="InterPro" id="IPR005674">
    <property type="entry name" value="CocE/Ser_esterase"/>
</dbReference>
<dbReference type="Gene3D" id="2.60.120.260">
    <property type="entry name" value="Galactose-binding domain-like"/>
    <property type="match status" value="1"/>
</dbReference>
<evidence type="ECO:0000313" key="4">
    <source>
        <dbReference type="EMBL" id="SDQ29176.1"/>
    </source>
</evidence>
<dbReference type="NCBIfam" id="TIGR00976">
    <property type="entry name" value="CocE_NonD"/>
    <property type="match status" value="1"/>
</dbReference>
<keyword evidence="1" id="KW-0378">Hydrolase</keyword>
<proteinExistence type="predicted"/>
<protein>
    <recommendedName>
        <fullName evidence="3">Xaa-Pro dipeptidyl-peptidase C-terminal domain-containing protein</fullName>
    </recommendedName>
</protein>
<dbReference type="SUPFAM" id="SSF53474">
    <property type="entry name" value="alpha/beta-Hydrolases"/>
    <property type="match status" value="1"/>
</dbReference>
<feature type="signal peptide" evidence="2">
    <location>
        <begin position="1"/>
        <end position="18"/>
    </location>
</feature>
<feature type="chain" id="PRO_5011707732" description="Xaa-Pro dipeptidyl-peptidase C-terminal domain-containing protein" evidence="2">
    <location>
        <begin position="19"/>
        <end position="572"/>
    </location>
</feature>
<evidence type="ECO:0000259" key="3">
    <source>
        <dbReference type="SMART" id="SM00939"/>
    </source>
</evidence>
<dbReference type="Pfam" id="PF02129">
    <property type="entry name" value="Peptidase_S15"/>
    <property type="match status" value="1"/>
</dbReference>
<accession>A0A1H0ZQ65</accession>
<sequence>MKKIILLNFLFVFSHVFAQKDVKDQFIIYDSIKITTKDNATLSLSVVINKNQKPENTILINTIYSDVKNIEGAKYFTKNGYATVILNTRGKFLSTNEIEPFEHEANDIYEAIDWIIKQPWSNGNVGMIGGSYLGFSQWAATKKLHPALKTIVPQASVGAGIIDFPMNNHIFMAYSLRWLHQVTNGKMTDYRDFNDTKKWNSVYKKWYESGKSFRKLDSISGKPNAVFQRWIDHPNYDEYWKKMIPYQNEFSKINIPVLTTTGYFDANISGALYYFRQHYKYNANADHYLIIGPYDHSGAQGDIKNSLRNYTIDPVSKIDLYKIWIGWFDYIFKHKQKPDFLKDKINYQVMGTNQWRNVNSIDAFEKNKVKFYLKNENSALIASKIKGNDENFSSLKVDLSDRSDADELLNQKGNIIDSTFYTKNNLLFYSDAFKNDFELSGSFSGNLTMSLNKKDVDLYISLYELMPDGRRFFLSSYVKRISYAKNTESRNLLTPNKKESIRVSDNNTFVSKKINKGSKIVVMIGVVKSPFWEINYGTGKKVSDENISDAKEPLEIKFYNNSYMEIPVVENL</sequence>
<dbReference type="Pfam" id="PF08530">
    <property type="entry name" value="PepX_C"/>
    <property type="match status" value="1"/>
</dbReference>
<evidence type="ECO:0000256" key="2">
    <source>
        <dbReference type="SAM" id="SignalP"/>
    </source>
</evidence>
<organism evidence="4 5">
    <name type="scientific">Chryseobacterium soldanellicola</name>
    <dbReference type="NCBI Taxonomy" id="311333"/>
    <lineage>
        <taxon>Bacteria</taxon>
        <taxon>Pseudomonadati</taxon>
        <taxon>Bacteroidota</taxon>
        <taxon>Flavobacteriia</taxon>
        <taxon>Flavobacteriales</taxon>
        <taxon>Weeksellaceae</taxon>
        <taxon>Chryseobacterium group</taxon>
        <taxon>Chryseobacterium</taxon>
    </lineage>
</organism>
<feature type="domain" description="Xaa-Pro dipeptidyl-peptidase C-terminal" evidence="3">
    <location>
        <begin position="325"/>
        <end position="557"/>
    </location>
</feature>
<keyword evidence="5" id="KW-1185">Reference proteome</keyword>
<dbReference type="OrthoDB" id="319764at2"/>
<dbReference type="RefSeq" id="WP_089754283.1">
    <property type="nucleotide sequence ID" value="NZ_FNKL01000002.1"/>
</dbReference>
<dbReference type="SMART" id="SM00939">
    <property type="entry name" value="PepX_C"/>
    <property type="match status" value="1"/>
</dbReference>
<dbReference type="Gene3D" id="3.40.50.1820">
    <property type="entry name" value="alpha/beta hydrolase"/>
    <property type="match status" value="1"/>
</dbReference>
<dbReference type="Gene3D" id="1.10.3020.10">
    <property type="entry name" value="alpha-amino acid ester hydrolase ( Helical cap domain)"/>
    <property type="match status" value="1"/>
</dbReference>
<dbReference type="GO" id="GO:0008239">
    <property type="term" value="F:dipeptidyl-peptidase activity"/>
    <property type="evidence" value="ECO:0007669"/>
    <property type="project" value="InterPro"/>
</dbReference>
<name>A0A1H0ZQ65_9FLAO</name>
<dbReference type="AlphaFoldDB" id="A0A1H0ZQ65"/>
<dbReference type="InterPro" id="IPR008979">
    <property type="entry name" value="Galactose-bd-like_sf"/>
</dbReference>
<dbReference type="InterPro" id="IPR000383">
    <property type="entry name" value="Xaa-Pro-like_dom"/>
</dbReference>
<reference evidence="5" key="1">
    <citation type="submission" date="2016-10" db="EMBL/GenBank/DDBJ databases">
        <authorList>
            <person name="Varghese N."/>
            <person name="Submissions S."/>
        </authorList>
    </citation>
    <scope>NUCLEOTIDE SEQUENCE [LARGE SCALE GENOMIC DNA]</scope>
    <source>
        <strain evidence="5">DSM 17072</strain>
    </source>
</reference>
<evidence type="ECO:0000313" key="5">
    <source>
        <dbReference type="Proteomes" id="UP000199627"/>
    </source>
</evidence>
<dbReference type="InterPro" id="IPR029058">
    <property type="entry name" value="AB_hydrolase_fold"/>
</dbReference>
<gene>
    <name evidence="4" type="ORF">SAMN05421664_1003</name>
</gene>
<dbReference type="STRING" id="311333.SAMN05421664_1003"/>